<dbReference type="InterPro" id="IPR036567">
    <property type="entry name" value="RHF-like"/>
</dbReference>
<dbReference type="Gene3D" id="3.30.160.100">
    <property type="entry name" value="Ribosome hibernation promotion factor-like"/>
    <property type="match status" value="1"/>
</dbReference>
<organism evidence="1 2">
    <name type="scientific">Candidatus Abawacabacteria bacterium RBG_16_42_10</name>
    <dbReference type="NCBI Taxonomy" id="1817814"/>
    <lineage>
        <taxon>Bacteria</taxon>
        <taxon>Candidatus Abawacaibacteriota</taxon>
    </lineage>
</organism>
<sequence length="107" mass="12369">MLIHFHSKGIGLNESARDYIEKKIMNLKKYYNVGDDDTSTANIEISQNKERSSNLVNISVRIIVSKKTFMSETKGVTVEEAIDLAHDKLKVQLQRYKERMKEENHGK</sequence>
<dbReference type="Pfam" id="PF02482">
    <property type="entry name" value="Ribosomal_S30AE"/>
    <property type="match status" value="1"/>
</dbReference>
<proteinExistence type="predicted"/>
<dbReference type="Proteomes" id="UP000177614">
    <property type="component" value="Unassembled WGS sequence"/>
</dbReference>
<evidence type="ECO:0000313" key="1">
    <source>
        <dbReference type="EMBL" id="OGC82112.1"/>
    </source>
</evidence>
<dbReference type="SUPFAM" id="SSF69754">
    <property type="entry name" value="Ribosome binding protein Y (YfiA homologue)"/>
    <property type="match status" value="1"/>
</dbReference>
<accession>A0A1F4XK76</accession>
<dbReference type="InterPro" id="IPR003489">
    <property type="entry name" value="RHF/RaiA"/>
</dbReference>
<reference evidence="1 2" key="1">
    <citation type="journal article" date="2016" name="Nat. Commun.">
        <title>Thousands of microbial genomes shed light on interconnected biogeochemical processes in an aquifer system.</title>
        <authorList>
            <person name="Anantharaman K."/>
            <person name="Brown C.T."/>
            <person name="Hug L.A."/>
            <person name="Sharon I."/>
            <person name="Castelle C.J."/>
            <person name="Probst A.J."/>
            <person name="Thomas B.C."/>
            <person name="Singh A."/>
            <person name="Wilkins M.J."/>
            <person name="Karaoz U."/>
            <person name="Brodie E.L."/>
            <person name="Williams K.H."/>
            <person name="Hubbard S.S."/>
            <person name="Banfield J.F."/>
        </authorList>
    </citation>
    <scope>NUCLEOTIDE SEQUENCE [LARGE SCALE GENOMIC DNA]</scope>
</reference>
<protein>
    <submittedName>
        <fullName evidence="1">Ribosomal subunit interface protein</fullName>
    </submittedName>
</protein>
<name>A0A1F4XK76_9BACT</name>
<dbReference type="EMBL" id="MEWR01000011">
    <property type="protein sequence ID" value="OGC82112.1"/>
    <property type="molecule type" value="Genomic_DNA"/>
</dbReference>
<gene>
    <name evidence="1" type="ORF">A2V81_03100</name>
</gene>
<evidence type="ECO:0000313" key="2">
    <source>
        <dbReference type="Proteomes" id="UP000177614"/>
    </source>
</evidence>
<dbReference type="AlphaFoldDB" id="A0A1F4XK76"/>
<dbReference type="NCBIfam" id="TIGR00741">
    <property type="entry name" value="yfiA"/>
    <property type="match status" value="1"/>
</dbReference>
<comment type="caution">
    <text evidence="1">The sequence shown here is derived from an EMBL/GenBank/DDBJ whole genome shotgun (WGS) entry which is preliminary data.</text>
</comment>